<comment type="caution">
    <text evidence="3">The sequence shown here is derived from an EMBL/GenBank/DDBJ whole genome shotgun (WGS) entry which is preliminary data.</text>
</comment>
<dbReference type="RefSeq" id="WP_344450560.1">
    <property type="nucleotide sequence ID" value="NZ_BAAATZ010000009.1"/>
</dbReference>
<feature type="domain" description="ABC1 atypical kinase-like" evidence="2">
    <location>
        <begin position="171"/>
        <end position="376"/>
    </location>
</feature>
<evidence type="ECO:0000256" key="1">
    <source>
        <dbReference type="ARBA" id="ARBA00009670"/>
    </source>
</evidence>
<sequence length="487" mass="52565">MAAETPAPALVNSARTSAWVGAQPGLADEVEGWARARSLRDAELDERARAWASPGPPSLTRLARHALAVPAGQVRWAVRRLPGVVLDGLLYRDPPEELFRTAASAWLRDQFEAFGPSGAEVARLLEQSEGLVPGFLVERLRKEPLVPAPVPAAEVWRLLNRAFPARVRGVADEPFAVSPLSQLHRATLSDGREVLFRVARPGVRGDLLRDLRLAATLLGPAELVPQLRAVRPLSVLRSTARQAIEHTDLRNDALNTVELALLLESGGTAGLSLARPVPEFAAKQAVAFEWPEGAVPLAEGLDRTAAKAAVPALMKLVLESALADGVFHADLRPEHLLVLPDGSLSLVGCSATGRLDRQLRLAFLDYVTALFGGDFAGQVDALVRLGAVPGSVDPVALAELEEDLRAAPELSPLRLMRDGEAAGPVLRDIAVRHGLQLPTGLLQWLRALLTYRALTRHLVPDMPFVQALLPLLPRLGEINKRLRRDTV</sequence>
<dbReference type="Pfam" id="PF03109">
    <property type="entry name" value="ABC1"/>
    <property type="match status" value="1"/>
</dbReference>
<reference evidence="3 4" key="1">
    <citation type="journal article" date="2019" name="Int. J. Syst. Evol. Microbiol.">
        <title>The Global Catalogue of Microorganisms (GCM) 10K type strain sequencing project: providing services to taxonomists for standard genome sequencing and annotation.</title>
        <authorList>
            <consortium name="The Broad Institute Genomics Platform"/>
            <consortium name="The Broad Institute Genome Sequencing Center for Infectious Disease"/>
            <person name="Wu L."/>
            <person name="Ma J."/>
        </authorList>
    </citation>
    <scope>NUCLEOTIDE SEQUENCE [LARGE SCALE GENOMIC DNA]</scope>
    <source>
        <strain evidence="3 4">JCM 8201</strain>
    </source>
</reference>
<name>A0ABN3U7Q3_9ACTN</name>
<evidence type="ECO:0000259" key="2">
    <source>
        <dbReference type="Pfam" id="PF03109"/>
    </source>
</evidence>
<dbReference type="EMBL" id="BAAATZ010000009">
    <property type="protein sequence ID" value="GAA2725548.1"/>
    <property type="molecule type" value="Genomic_DNA"/>
</dbReference>
<dbReference type="PANTHER" id="PTHR10566">
    <property type="entry name" value="CHAPERONE-ACTIVITY OF BC1 COMPLEX CABC1 -RELATED"/>
    <property type="match status" value="1"/>
</dbReference>
<dbReference type="SUPFAM" id="SSF56112">
    <property type="entry name" value="Protein kinase-like (PK-like)"/>
    <property type="match status" value="1"/>
</dbReference>
<proteinExistence type="inferred from homology"/>
<dbReference type="InterPro" id="IPR050154">
    <property type="entry name" value="UbiB_kinase"/>
</dbReference>
<keyword evidence="4" id="KW-1185">Reference proteome</keyword>
<dbReference type="PANTHER" id="PTHR10566:SF113">
    <property type="entry name" value="PROTEIN ACTIVITY OF BC1 COMPLEX KINASE 7, CHLOROPLASTIC"/>
    <property type="match status" value="1"/>
</dbReference>
<dbReference type="InterPro" id="IPR011009">
    <property type="entry name" value="Kinase-like_dom_sf"/>
</dbReference>
<protein>
    <submittedName>
        <fullName evidence="3">AarF/UbiB family protein</fullName>
    </submittedName>
</protein>
<evidence type="ECO:0000313" key="3">
    <source>
        <dbReference type="EMBL" id="GAA2725548.1"/>
    </source>
</evidence>
<dbReference type="Proteomes" id="UP001501842">
    <property type="component" value="Unassembled WGS sequence"/>
</dbReference>
<accession>A0ABN3U7Q3</accession>
<comment type="similarity">
    <text evidence="1">Belongs to the protein kinase superfamily. ADCK protein kinase family.</text>
</comment>
<organism evidence="3 4">
    <name type="scientific">Actinocorallia aurantiaca</name>
    <dbReference type="NCBI Taxonomy" id="46204"/>
    <lineage>
        <taxon>Bacteria</taxon>
        <taxon>Bacillati</taxon>
        <taxon>Actinomycetota</taxon>
        <taxon>Actinomycetes</taxon>
        <taxon>Streptosporangiales</taxon>
        <taxon>Thermomonosporaceae</taxon>
        <taxon>Actinocorallia</taxon>
    </lineage>
</organism>
<gene>
    <name evidence="3" type="ORF">GCM10010439_25730</name>
</gene>
<dbReference type="InterPro" id="IPR004147">
    <property type="entry name" value="ABC1_dom"/>
</dbReference>
<evidence type="ECO:0000313" key="4">
    <source>
        <dbReference type="Proteomes" id="UP001501842"/>
    </source>
</evidence>